<dbReference type="Gene3D" id="1.50.10.10">
    <property type="match status" value="1"/>
</dbReference>
<dbReference type="GeneID" id="28989981"/>
<dbReference type="InParanoid" id="A0A167LXM3"/>
<dbReference type="GO" id="GO:0036503">
    <property type="term" value="P:ERAD pathway"/>
    <property type="evidence" value="ECO:0007669"/>
    <property type="project" value="UniProtKB-ARBA"/>
</dbReference>
<dbReference type="GO" id="GO:0005975">
    <property type="term" value="P:carbohydrate metabolic process"/>
    <property type="evidence" value="ECO:0007669"/>
    <property type="project" value="InterPro"/>
</dbReference>
<dbReference type="PRINTS" id="PR00747">
    <property type="entry name" value="GLYHDRLASE47"/>
</dbReference>
<proteinExistence type="inferred from homology"/>
<feature type="disulfide bond" evidence="12">
    <location>
        <begin position="268"/>
        <end position="308"/>
    </location>
</feature>
<evidence type="ECO:0000256" key="4">
    <source>
        <dbReference type="ARBA" id="ARBA00022723"/>
    </source>
</evidence>
<keyword evidence="6 11" id="KW-0106">Calcium</keyword>
<comment type="cofactor">
    <cofactor evidence="1 11">
        <name>Ca(2+)</name>
        <dbReference type="ChEBI" id="CHEBI:29108"/>
    </cofactor>
</comment>
<evidence type="ECO:0000256" key="9">
    <source>
        <dbReference type="ARBA" id="ARBA00048605"/>
    </source>
</evidence>
<keyword evidence="13" id="KW-0326">Glycosidase</keyword>
<dbReference type="AlphaFoldDB" id="A0A167LXM3"/>
<keyword evidence="15" id="KW-1185">Reference proteome</keyword>
<protein>
    <recommendedName>
        <fullName evidence="13">alpha-1,2-Mannosidase</fullName>
        <ecNumber evidence="13">3.2.1.-</ecNumber>
    </recommendedName>
</protein>
<feature type="active site" description="Proton donor" evidence="10">
    <location>
        <position position="322"/>
    </location>
</feature>
<evidence type="ECO:0000313" key="15">
    <source>
        <dbReference type="Proteomes" id="UP000077315"/>
    </source>
</evidence>
<keyword evidence="5 13" id="KW-0378">Hydrolase</keyword>
<dbReference type="Proteomes" id="UP000077315">
    <property type="component" value="Unassembled WGS sequence"/>
</dbReference>
<evidence type="ECO:0000256" key="5">
    <source>
        <dbReference type="ARBA" id="ARBA00022801"/>
    </source>
</evidence>
<dbReference type="GO" id="GO:0005509">
    <property type="term" value="F:calcium ion binding"/>
    <property type="evidence" value="ECO:0007669"/>
    <property type="project" value="InterPro"/>
</dbReference>
<dbReference type="PANTHER" id="PTHR11742:SF55">
    <property type="entry name" value="ENDOPLASMIC RETICULUM MANNOSYL-OLIGOSACCHARIDE 1,2-ALPHA-MANNOSIDASE"/>
    <property type="match status" value="1"/>
</dbReference>
<dbReference type="InterPro" id="IPR036026">
    <property type="entry name" value="Seven-hairpin_glycosidases"/>
</dbReference>
<dbReference type="STRING" id="763407.A0A167LXM3"/>
<dbReference type="Pfam" id="PF01532">
    <property type="entry name" value="Glyco_hydro_47"/>
    <property type="match status" value="1"/>
</dbReference>
<comment type="similarity">
    <text evidence="3 13">Belongs to the glycosyl hydrolase 47 family.</text>
</comment>
<dbReference type="RefSeq" id="XP_018289339.1">
    <property type="nucleotide sequence ID" value="XM_018429075.1"/>
</dbReference>
<evidence type="ECO:0000256" key="1">
    <source>
        <dbReference type="ARBA" id="ARBA00001913"/>
    </source>
</evidence>
<evidence type="ECO:0000256" key="12">
    <source>
        <dbReference type="PIRSR" id="PIRSR601382-3"/>
    </source>
</evidence>
<feature type="binding site" evidence="11">
    <location>
        <position position="440"/>
    </location>
    <ligand>
        <name>Ca(2+)</name>
        <dbReference type="ChEBI" id="CHEBI:29108"/>
    </ligand>
</feature>
<evidence type="ECO:0000256" key="7">
    <source>
        <dbReference type="ARBA" id="ARBA00023157"/>
    </source>
</evidence>
<reference evidence="15" key="1">
    <citation type="submission" date="2015-06" db="EMBL/GenBank/DDBJ databases">
        <title>Expansion of signal transduction pathways in fungi by whole-genome duplication.</title>
        <authorList>
            <consortium name="DOE Joint Genome Institute"/>
            <person name="Corrochano L.M."/>
            <person name="Kuo A."/>
            <person name="Marcet-Houben M."/>
            <person name="Polaino S."/>
            <person name="Salamov A."/>
            <person name="Villalobos J.M."/>
            <person name="Alvarez M.I."/>
            <person name="Avalos J."/>
            <person name="Benito E.P."/>
            <person name="Benoit I."/>
            <person name="Burger G."/>
            <person name="Camino L.P."/>
            <person name="Canovas D."/>
            <person name="Cerda-Olmedo E."/>
            <person name="Cheng J.-F."/>
            <person name="Dominguez A."/>
            <person name="Elias M."/>
            <person name="Eslava A.P."/>
            <person name="Glaser F."/>
            <person name="Grimwood J."/>
            <person name="Gutierrez G."/>
            <person name="Heitman J."/>
            <person name="Henrissat B."/>
            <person name="Iturriaga E.A."/>
            <person name="Lang B.F."/>
            <person name="Lavin J.L."/>
            <person name="Lee S."/>
            <person name="Li W."/>
            <person name="Lindquist E."/>
            <person name="Lopez-Garcia S."/>
            <person name="Luque E.M."/>
            <person name="Marcos A.T."/>
            <person name="Martin J."/>
            <person name="McCluskey K."/>
            <person name="Medina H.R."/>
            <person name="Miralles-Duran A."/>
            <person name="Miyazaki A."/>
            <person name="Munoz-Torres E."/>
            <person name="Oguiza J.A."/>
            <person name="Ohm R."/>
            <person name="Olmedo M."/>
            <person name="Orejas M."/>
            <person name="Ortiz-Castellanos L."/>
            <person name="Pisabarro A.G."/>
            <person name="Rodriguez-Romero J."/>
            <person name="Ruiz-Herrera J."/>
            <person name="Ruiz-Vazquez R."/>
            <person name="Sanz C."/>
            <person name="Schackwitz W."/>
            <person name="Schmutz J."/>
            <person name="Shahriari M."/>
            <person name="Shelest E."/>
            <person name="Silva-Franco F."/>
            <person name="Soanes D."/>
            <person name="Syed K."/>
            <person name="Tagua V.G."/>
            <person name="Talbot N.J."/>
            <person name="Thon M."/>
            <person name="De vries R.P."/>
            <person name="Wiebenga A."/>
            <person name="Yadav J.S."/>
            <person name="Braun E.L."/>
            <person name="Baker S."/>
            <person name="Garre V."/>
            <person name="Horwitz B."/>
            <person name="Torres-Martinez S."/>
            <person name="Idnurm A."/>
            <person name="Herrera-Estrella A."/>
            <person name="Gabaldon T."/>
            <person name="Grigoriev I.V."/>
        </authorList>
    </citation>
    <scope>NUCLEOTIDE SEQUENCE [LARGE SCALE GENOMIC DNA]</scope>
    <source>
        <strain evidence="15">NRRL 1555(-)</strain>
    </source>
</reference>
<dbReference type="InterPro" id="IPR012341">
    <property type="entry name" value="6hp_glycosidase-like_sf"/>
</dbReference>
<comment type="catalytic activity">
    <reaction evidence="9">
        <text>N(4)-(alpha-D-Man-(1-&gt;2)-alpha-D-Man-(1-&gt;2)-alpha-D-Man-(1-&gt;3)-[alpha-D-Man-(1-&gt;2)-alpha-D-Man-(1-&gt;3)-[alpha-D-Man-(1-&gt;2)-alpha-D-Man-(1-&gt;6)]-alpha-D-Man-(1-&gt;6)]-beta-D-Man-(1-&gt;4)-beta-D-GlcNAc-(1-&gt;4)-beta-D-GlcNAc)-L-asparaginyl-[protein] (N-glucan mannose isomer 9A1,2,3B1,2,3) + 4 H2O = N(4)-(alpha-D-Man-(1-&gt;3)-[alpha-D-Man-(1-&gt;3)-[alpha-D-Man-(1-&gt;6)]-alpha-D-Man-(1-&gt;6)]-beta-D-Man-(1-&gt;4)-beta-D-GlcNAc-(1-&gt;4)-beta-D-GlcNAc)-L-asparaginyl-[protein] (N-glucan mannose isomer 5A1,2) + 4 beta-D-mannose</text>
        <dbReference type="Rhea" id="RHEA:56008"/>
        <dbReference type="Rhea" id="RHEA-COMP:14356"/>
        <dbReference type="Rhea" id="RHEA-COMP:14367"/>
        <dbReference type="ChEBI" id="CHEBI:15377"/>
        <dbReference type="ChEBI" id="CHEBI:28563"/>
        <dbReference type="ChEBI" id="CHEBI:59087"/>
        <dbReference type="ChEBI" id="CHEBI:139493"/>
        <dbReference type="EC" id="3.2.1.113"/>
    </reaction>
</comment>
<feature type="active site" description="Proton donor" evidence="10">
    <location>
        <position position="67"/>
    </location>
</feature>
<evidence type="ECO:0000256" key="2">
    <source>
        <dbReference type="ARBA" id="ARBA00004922"/>
    </source>
</evidence>
<gene>
    <name evidence="14" type="ORF">PHYBLDRAFT_126060</name>
</gene>
<keyword evidence="4 11" id="KW-0479">Metal-binding</keyword>
<dbReference type="FunCoup" id="A0A167LXM3">
    <property type="interactions" value="573"/>
</dbReference>
<dbReference type="EC" id="3.2.1.-" evidence="13"/>
<evidence type="ECO:0000256" key="6">
    <source>
        <dbReference type="ARBA" id="ARBA00022837"/>
    </source>
</evidence>
<organism evidence="14 15">
    <name type="scientific">Phycomyces blakesleeanus (strain ATCC 8743b / DSM 1359 / FGSC 10004 / NBRC 33097 / NRRL 1555)</name>
    <dbReference type="NCBI Taxonomy" id="763407"/>
    <lineage>
        <taxon>Eukaryota</taxon>
        <taxon>Fungi</taxon>
        <taxon>Fungi incertae sedis</taxon>
        <taxon>Mucoromycota</taxon>
        <taxon>Mucoromycotina</taxon>
        <taxon>Mucoromycetes</taxon>
        <taxon>Mucorales</taxon>
        <taxon>Phycomycetaceae</taxon>
        <taxon>Phycomyces</taxon>
    </lineage>
</organism>
<dbReference type="VEuPathDB" id="FungiDB:PHYBLDRAFT_126060"/>
<feature type="active site" evidence="10">
    <location>
        <position position="353"/>
    </location>
</feature>
<dbReference type="GO" id="GO:0004571">
    <property type="term" value="F:mannosyl-oligosaccharide 1,2-alpha-mannosidase activity"/>
    <property type="evidence" value="ECO:0007669"/>
    <property type="project" value="UniProtKB-EC"/>
</dbReference>
<feature type="active site" evidence="10">
    <location>
        <position position="201"/>
    </location>
</feature>
<comment type="pathway">
    <text evidence="2">Protein modification; protein glycosylation.</text>
</comment>
<sequence length="452" mass="51188">MDAFGKDEYQPLTHNGHDWAPGGLGLMIVDSLDTMLLMNLTEEYAQGREWVATKLSFDKNQDVNLFETTIRILGGLLSAYDLSNKDPIYLEKATDLGNRLMGAFKTESGVPYASVTLSTGLAYKYHVPSSTAEVTTIQLEFKYLSYLTGDPKYRLAAERVMQHMDKLVQQGDTTDGLVPILINPLDGTFATSEIRLGSRGDSYYEYLLKQYLQTSKTEPHYREMYDYAVDGIQKNLLARSYPNHLLYIGELLNGKPGNIHPKMDHLVCFMGGSYALGATEGVALADLPPLTGRNKRDLETGREITQTCYEMYSMTATGLASEIVYFNDDENTEPNGADMAIHFQDRHNLLRPEALESIFLMWRLTGEEKYREWGWKIFEAFEEHAKLPMGGYAALKDVTKVPATKENRMDTFFLAETLKYLYLLFSPDDVVPLDKYVLNTEAHPLPIFTPNW</sequence>
<dbReference type="OrthoDB" id="8118055at2759"/>
<dbReference type="InterPro" id="IPR050749">
    <property type="entry name" value="Glycosyl_Hydrolase_47"/>
</dbReference>
<dbReference type="SUPFAM" id="SSF48225">
    <property type="entry name" value="Seven-hairpin glycosidases"/>
    <property type="match status" value="1"/>
</dbReference>
<dbReference type="GO" id="GO:0016020">
    <property type="term" value="C:membrane"/>
    <property type="evidence" value="ECO:0007669"/>
    <property type="project" value="InterPro"/>
</dbReference>
<evidence type="ECO:0000256" key="3">
    <source>
        <dbReference type="ARBA" id="ARBA00007658"/>
    </source>
</evidence>
<evidence type="ECO:0000256" key="13">
    <source>
        <dbReference type="RuleBase" id="RU361193"/>
    </source>
</evidence>
<evidence type="ECO:0000256" key="10">
    <source>
        <dbReference type="PIRSR" id="PIRSR601382-1"/>
    </source>
</evidence>
<comment type="catalytic activity">
    <reaction evidence="8">
        <text>N(4)-(alpha-D-Man-(1-&gt;2)-alpha-D-Man-(1-&gt;2)-alpha-D-Man-(1-&gt;3)-[alpha-D-Man-(1-&gt;3)-[alpha-D-Man-(1-&gt;2)-alpha-D-Man-(1-&gt;6)]-alpha-D-Man-(1-&gt;6)]-beta-D-Man-(1-&gt;4)-beta-D-GlcNAc-(1-&gt;4)-beta-D-GlcNAc)-L-asparaginyl-[protein] (N-glucan mannose isomer 8A1,2,3B1,3) + 3 H2O = N(4)-(alpha-D-Man-(1-&gt;3)-[alpha-D-Man-(1-&gt;3)-[alpha-D-Man-(1-&gt;6)]-alpha-D-Man-(1-&gt;6)]-beta-D-Man-(1-&gt;4)-beta-D-GlcNAc-(1-&gt;4)-beta-D-GlcNAc)-L-asparaginyl-[protein] (N-glucan mannose isomer 5A1,2) + 3 beta-D-mannose</text>
        <dbReference type="Rhea" id="RHEA:56028"/>
        <dbReference type="Rhea" id="RHEA-COMP:14358"/>
        <dbReference type="Rhea" id="RHEA-COMP:14367"/>
        <dbReference type="ChEBI" id="CHEBI:15377"/>
        <dbReference type="ChEBI" id="CHEBI:28563"/>
        <dbReference type="ChEBI" id="CHEBI:59087"/>
        <dbReference type="ChEBI" id="CHEBI:60628"/>
        <dbReference type="EC" id="3.2.1.113"/>
    </reaction>
</comment>
<accession>A0A167LXM3</accession>
<evidence type="ECO:0000313" key="14">
    <source>
        <dbReference type="EMBL" id="OAD71299.1"/>
    </source>
</evidence>
<dbReference type="GO" id="GO:0005783">
    <property type="term" value="C:endoplasmic reticulum"/>
    <property type="evidence" value="ECO:0007669"/>
    <property type="project" value="TreeGrafter"/>
</dbReference>
<evidence type="ECO:0000256" key="11">
    <source>
        <dbReference type="PIRSR" id="PIRSR601382-2"/>
    </source>
</evidence>
<evidence type="ECO:0000256" key="8">
    <source>
        <dbReference type="ARBA" id="ARBA00047669"/>
    </source>
</evidence>
<name>A0A167LXM3_PHYB8</name>
<dbReference type="EMBL" id="KV440986">
    <property type="protein sequence ID" value="OAD71299.1"/>
    <property type="molecule type" value="Genomic_DNA"/>
</dbReference>
<dbReference type="InterPro" id="IPR001382">
    <property type="entry name" value="Glyco_hydro_47"/>
</dbReference>
<dbReference type="PANTHER" id="PTHR11742">
    <property type="entry name" value="MANNOSYL-OLIGOSACCHARIDE ALPHA-1,2-MANNOSIDASE-RELATED"/>
    <property type="match status" value="1"/>
</dbReference>
<keyword evidence="7 12" id="KW-1015">Disulfide bond</keyword>